<feature type="transmembrane region" description="Helical" evidence="9">
    <location>
        <begin position="473"/>
        <end position="496"/>
    </location>
</feature>
<evidence type="ECO:0000256" key="9">
    <source>
        <dbReference type="SAM" id="Phobius"/>
    </source>
</evidence>
<name>A0A7G9GKL8_9FIRM</name>
<dbReference type="Proteomes" id="UP000515856">
    <property type="component" value="Chromosome"/>
</dbReference>
<comment type="subcellular location">
    <subcellularLocation>
        <location evidence="1">Membrane</location>
        <topology evidence="1">Multi-pass membrane protein</topology>
    </subcellularLocation>
</comment>
<dbReference type="AlphaFoldDB" id="A0A7G9GKL8"/>
<dbReference type="GO" id="GO:0033179">
    <property type="term" value="C:proton-transporting V-type ATPase, V0 domain"/>
    <property type="evidence" value="ECO:0007669"/>
    <property type="project" value="InterPro"/>
</dbReference>
<feature type="coiled-coil region" evidence="8">
    <location>
        <begin position="217"/>
        <end position="244"/>
    </location>
</feature>
<dbReference type="PANTHER" id="PTHR11629">
    <property type="entry name" value="VACUOLAR PROTON ATPASES"/>
    <property type="match status" value="1"/>
</dbReference>
<evidence type="ECO:0000256" key="4">
    <source>
        <dbReference type="ARBA" id="ARBA00022692"/>
    </source>
</evidence>
<comment type="similarity">
    <text evidence="2">Belongs to the V-ATPase 116 kDa subunit family.</text>
</comment>
<dbReference type="Pfam" id="PF01496">
    <property type="entry name" value="V_ATPase_I"/>
    <property type="match status" value="1"/>
</dbReference>
<keyword evidence="11" id="KW-1185">Reference proteome</keyword>
<dbReference type="GO" id="GO:0007035">
    <property type="term" value="P:vacuolar acidification"/>
    <property type="evidence" value="ECO:0007669"/>
    <property type="project" value="TreeGrafter"/>
</dbReference>
<feature type="transmembrane region" description="Helical" evidence="9">
    <location>
        <begin position="435"/>
        <end position="461"/>
    </location>
</feature>
<feature type="transmembrane region" description="Helical" evidence="9">
    <location>
        <begin position="566"/>
        <end position="587"/>
    </location>
</feature>
<keyword evidence="7 9" id="KW-0472">Membrane</keyword>
<evidence type="ECO:0000256" key="2">
    <source>
        <dbReference type="ARBA" id="ARBA00009904"/>
    </source>
</evidence>
<feature type="transmembrane region" description="Helical" evidence="9">
    <location>
        <begin position="388"/>
        <end position="407"/>
    </location>
</feature>
<evidence type="ECO:0000256" key="8">
    <source>
        <dbReference type="SAM" id="Coils"/>
    </source>
</evidence>
<protein>
    <submittedName>
        <fullName evidence="10">V-type ATP synthase subunit I</fullName>
    </submittedName>
</protein>
<keyword evidence="3" id="KW-0813">Transport</keyword>
<gene>
    <name evidence="10" type="ORF">H9Q80_13940</name>
</gene>
<keyword evidence="5 9" id="KW-1133">Transmembrane helix</keyword>
<evidence type="ECO:0000313" key="11">
    <source>
        <dbReference type="Proteomes" id="UP000515856"/>
    </source>
</evidence>
<sequence length="642" mass="73017">MAIAKMKLINITGDNEYLNDVLLKFVDLDYFHPEPATKFVDSVHGLTTLVEENPIVEVLNHFKEVVSDMELDVPEKEMRSPDYDLDEIKAYIDDIHKRYLDGAIVQKDLETVIQENKDALIQVRNIESIDLNLDDLFECKYIKIRFGRLPLDSVEKLQYYRNRPFVFKSFSQDDTYSWCVYLTTEKYEGDVDNIFSSLYFERIRIPEFVHGTPERAKETLQEEIDNDYKQLQHVNEVLAKLKDECRERFAEIKGELDFLNHTYEARKYVVGLGERFSITGFIVEDDVDKLKRTFEDLKEVEIEVRPAHSDKRLAPPTKLKNGWFARPFSMFVEMYGTPEYEAIDPTPIVAVTYTLLFGMMFGDVGQGLVLILVGYLAYKYKGMQLGDVGVRIGISSTIFGFIYGSVFGNETLLNPVYQTVFGLSEKPIEVMTSEFIPILLVLSVGIGAFLIIFSMCVNIFLQIKNKNMGELFFSQNGVAGLVFYTSLVGGLAYTLLSGNNLFTIPFVLVCLILPLVLIFMKEPFTNKLENKAMYPEGFGAFCIESIFELLEVCLSYITNTISYLRVGGFVLSHAGMMMAVTLIMGMVGSAGGLLVGIFGNILVMCLEGMIVGIQVLRLEFYEMFSRYFNGNGVAFQSLKELN</sequence>
<dbReference type="RefSeq" id="WP_117451843.1">
    <property type="nucleotide sequence ID" value="NZ_CP060636.1"/>
</dbReference>
<organism evidence="10 11">
    <name type="scientific">[Eubacterium] hominis</name>
    <dbReference type="NCBI Taxonomy" id="2764325"/>
    <lineage>
        <taxon>Bacteria</taxon>
        <taxon>Bacillati</taxon>
        <taxon>Bacillota</taxon>
        <taxon>Erysipelotrichia</taxon>
        <taxon>Erysipelotrichales</taxon>
        <taxon>Erysipelotrichaceae</taxon>
        <taxon>Amedibacillus</taxon>
    </lineage>
</organism>
<keyword evidence="6" id="KW-0406">Ion transport</keyword>
<reference evidence="10 11" key="1">
    <citation type="submission" date="2020-08" db="EMBL/GenBank/DDBJ databases">
        <authorList>
            <person name="Liu C."/>
            <person name="Sun Q."/>
        </authorList>
    </citation>
    <scope>NUCLEOTIDE SEQUENCE [LARGE SCALE GENOMIC DNA]</scope>
    <source>
        <strain evidence="10 11">NSJ-61</strain>
    </source>
</reference>
<dbReference type="InterPro" id="IPR002490">
    <property type="entry name" value="V-ATPase_116kDa_su"/>
</dbReference>
<evidence type="ECO:0000256" key="6">
    <source>
        <dbReference type="ARBA" id="ARBA00023065"/>
    </source>
</evidence>
<dbReference type="PANTHER" id="PTHR11629:SF63">
    <property type="entry name" value="V-TYPE PROTON ATPASE SUBUNIT A"/>
    <property type="match status" value="1"/>
</dbReference>
<feature type="transmembrane region" description="Helical" evidence="9">
    <location>
        <begin position="353"/>
        <end position="376"/>
    </location>
</feature>
<dbReference type="EMBL" id="CP060636">
    <property type="protein sequence ID" value="QNM11350.1"/>
    <property type="molecule type" value="Genomic_DNA"/>
</dbReference>
<dbReference type="GO" id="GO:0046961">
    <property type="term" value="F:proton-transporting ATPase activity, rotational mechanism"/>
    <property type="evidence" value="ECO:0007669"/>
    <property type="project" value="InterPro"/>
</dbReference>
<feature type="transmembrane region" description="Helical" evidence="9">
    <location>
        <begin position="502"/>
        <end position="520"/>
    </location>
</feature>
<feature type="transmembrane region" description="Helical" evidence="9">
    <location>
        <begin position="593"/>
        <end position="616"/>
    </location>
</feature>
<evidence type="ECO:0000256" key="5">
    <source>
        <dbReference type="ARBA" id="ARBA00022989"/>
    </source>
</evidence>
<evidence type="ECO:0000256" key="1">
    <source>
        <dbReference type="ARBA" id="ARBA00004141"/>
    </source>
</evidence>
<evidence type="ECO:0000256" key="7">
    <source>
        <dbReference type="ARBA" id="ARBA00023136"/>
    </source>
</evidence>
<dbReference type="KEGG" id="ehn:H9Q80_13940"/>
<keyword evidence="4 9" id="KW-0812">Transmembrane</keyword>
<accession>A0A7G9GKL8</accession>
<dbReference type="GO" id="GO:0051117">
    <property type="term" value="F:ATPase binding"/>
    <property type="evidence" value="ECO:0007669"/>
    <property type="project" value="TreeGrafter"/>
</dbReference>
<dbReference type="GO" id="GO:0016471">
    <property type="term" value="C:vacuolar proton-transporting V-type ATPase complex"/>
    <property type="evidence" value="ECO:0007669"/>
    <property type="project" value="TreeGrafter"/>
</dbReference>
<evidence type="ECO:0000256" key="3">
    <source>
        <dbReference type="ARBA" id="ARBA00022448"/>
    </source>
</evidence>
<proteinExistence type="inferred from homology"/>
<keyword evidence="8" id="KW-0175">Coiled coil</keyword>
<evidence type="ECO:0000313" key="10">
    <source>
        <dbReference type="EMBL" id="QNM11350.1"/>
    </source>
</evidence>